<accession>A0A5N5VYK7</accession>
<keyword evidence="3 6" id="KW-0808">Transferase</keyword>
<proteinExistence type="inferred from homology"/>
<dbReference type="EMBL" id="VOKX01000157">
    <property type="protein sequence ID" value="KAB7831806.1"/>
    <property type="molecule type" value="Genomic_DNA"/>
</dbReference>
<organism evidence="6 7">
    <name type="scientific">Streptomyces mobaraensis</name>
    <name type="common">Streptoverticillium mobaraense</name>
    <dbReference type="NCBI Taxonomy" id="35621"/>
    <lineage>
        <taxon>Bacteria</taxon>
        <taxon>Bacillati</taxon>
        <taxon>Actinomycetota</taxon>
        <taxon>Actinomycetes</taxon>
        <taxon>Kitasatosporales</taxon>
        <taxon>Streptomycetaceae</taxon>
        <taxon>Streptomyces</taxon>
    </lineage>
</organism>
<evidence type="ECO:0000256" key="5">
    <source>
        <dbReference type="ARBA" id="ARBA00023315"/>
    </source>
</evidence>
<reference evidence="6 7" key="1">
    <citation type="journal article" date="2019" name="Microb. Cell Fact.">
        <title>Exploring novel herbicidin analogues by transcriptional regulator overexpression and MS/MS molecular networking.</title>
        <authorList>
            <person name="Shi Y."/>
            <person name="Gu R."/>
            <person name="Li Y."/>
            <person name="Wang X."/>
            <person name="Ren W."/>
            <person name="Li X."/>
            <person name="Wang L."/>
            <person name="Xie Y."/>
            <person name="Hong B."/>
        </authorList>
    </citation>
    <scope>NUCLEOTIDE SEQUENCE [LARGE SCALE GENOMIC DNA]</scope>
    <source>
        <strain evidence="6 7">US-43</strain>
    </source>
</reference>
<comment type="caution">
    <text evidence="6">The sequence shown here is derived from an EMBL/GenBank/DDBJ whole genome shotgun (WGS) entry which is preliminary data.</text>
</comment>
<dbReference type="Gene3D" id="3.10.20.340">
    <property type="entry name" value="ArgJ beta chain, C-terminal domain"/>
    <property type="match status" value="1"/>
</dbReference>
<evidence type="ECO:0000256" key="4">
    <source>
        <dbReference type="ARBA" id="ARBA00022813"/>
    </source>
</evidence>
<evidence type="ECO:0000256" key="2">
    <source>
        <dbReference type="ARBA" id="ARBA00011475"/>
    </source>
</evidence>
<dbReference type="InterPro" id="IPR042195">
    <property type="entry name" value="ArgJ_beta_C"/>
</dbReference>
<dbReference type="Proteomes" id="UP000327000">
    <property type="component" value="Unassembled WGS sequence"/>
</dbReference>
<keyword evidence="4" id="KW-0068">Autocatalytic cleavage</keyword>
<comment type="subunit">
    <text evidence="2">Heterotetramer of two alpha and two beta chains.</text>
</comment>
<keyword evidence="7" id="KW-1185">Reference proteome</keyword>
<sequence length="76" mass="8212">AIGTTSAAFDPDRLNVAINDVWVCRNGSVGDDRDLVDMRPREVRITADLAEGGESAVIRSNDLTADYVHENSAYSS</sequence>
<dbReference type="GO" id="GO:0006526">
    <property type="term" value="P:L-arginine biosynthetic process"/>
    <property type="evidence" value="ECO:0007669"/>
    <property type="project" value="InterPro"/>
</dbReference>
<evidence type="ECO:0000313" key="7">
    <source>
        <dbReference type="Proteomes" id="UP000327000"/>
    </source>
</evidence>
<dbReference type="AlphaFoldDB" id="A0A5N5VYK7"/>
<dbReference type="SUPFAM" id="SSF56266">
    <property type="entry name" value="DmpA/ArgJ-like"/>
    <property type="match status" value="1"/>
</dbReference>
<evidence type="ECO:0000256" key="1">
    <source>
        <dbReference type="ARBA" id="ARBA00006774"/>
    </source>
</evidence>
<evidence type="ECO:0000256" key="3">
    <source>
        <dbReference type="ARBA" id="ARBA00022679"/>
    </source>
</evidence>
<keyword evidence="5" id="KW-0012">Acyltransferase</keyword>
<evidence type="ECO:0000313" key="6">
    <source>
        <dbReference type="EMBL" id="KAB7831806.1"/>
    </source>
</evidence>
<name>A0A5N5VYK7_STRMB</name>
<gene>
    <name evidence="6" type="ORF">FRZ00_35015</name>
</gene>
<feature type="non-terminal residue" evidence="6">
    <location>
        <position position="1"/>
    </location>
</feature>
<dbReference type="RefSeq" id="WP_193582048.1">
    <property type="nucleotide sequence ID" value="NZ_VOKX01000157.1"/>
</dbReference>
<comment type="similarity">
    <text evidence="1">Belongs to the ArgJ family.</text>
</comment>
<dbReference type="InterPro" id="IPR002813">
    <property type="entry name" value="Arg_biosynth_ArgJ"/>
</dbReference>
<dbReference type="GO" id="GO:0004358">
    <property type="term" value="F:L-glutamate N-acetyltransferase activity, acting on acetyl-L-ornithine as donor"/>
    <property type="evidence" value="ECO:0007669"/>
    <property type="project" value="InterPro"/>
</dbReference>
<dbReference type="InterPro" id="IPR016117">
    <property type="entry name" value="ArgJ-like_dom_sf"/>
</dbReference>
<dbReference type="Pfam" id="PF01960">
    <property type="entry name" value="ArgJ"/>
    <property type="match status" value="1"/>
</dbReference>
<protein>
    <submittedName>
        <fullName evidence="6">Bifunctional ornithine acetyltransferase/N-acetylglutamate synthase</fullName>
    </submittedName>
</protein>